<dbReference type="SMR" id="A0A172Q0S7"/>
<gene>
    <name evidence="2" type="ORF">ME3_238</name>
</gene>
<evidence type="ECO:0000256" key="1">
    <source>
        <dbReference type="SAM" id="Coils"/>
    </source>
</evidence>
<dbReference type="SUPFAM" id="SSF57997">
    <property type="entry name" value="Tropomyosin"/>
    <property type="match status" value="1"/>
</dbReference>
<evidence type="ECO:0000313" key="2">
    <source>
        <dbReference type="EMBL" id="AND75399.1"/>
    </source>
</evidence>
<proteinExistence type="predicted"/>
<keyword evidence="3" id="KW-1185">Reference proteome</keyword>
<evidence type="ECO:0008006" key="4">
    <source>
        <dbReference type="Google" id="ProtNLM"/>
    </source>
</evidence>
<reference evidence="3" key="1">
    <citation type="submission" date="2016-03" db="EMBL/GenBank/DDBJ databases">
        <title>Characterization of Acinetobacter baumannii phage vB_AbaM_ME3.</title>
        <authorList>
            <person name="Buttimer C.T.H."/>
            <person name="Elbreki M."/>
            <person name="Coffey A."/>
        </authorList>
    </citation>
    <scope>NUCLEOTIDE SEQUENCE [LARGE SCALE GENOMIC DNA]</scope>
</reference>
<accession>A0A172Q0S7</accession>
<evidence type="ECO:0000313" key="3">
    <source>
        <dbReference type="Proteomes" id="UP000225947"/>
    </source>
</evidence>
<protein>
    <recommendedName>
        <fullName evidence="4">PspA/IM30 family protein</fullName>
    </recommendedName>
</protein>
<name>A0A172Q0S7_9CAUD</name>
<sequence length="229" mass="25771">MNFFKLLKKFFLIFGSKLDRTLDELDSIKNRSHRILKQYNEARCAVVKTFETTEGKAALYEGKVVEAQKQIEALNSALLQADAEGNTSDVEIIASELDAAERELEVLQSTLDLFVEHSKDLEEELKTIDEDIVQAQQTLTLAEVRYDAAKALIELHSDSIPNGLRAQIEQVRRDADEMSSRYKGIKRVKEKTKPVGQEVVKKYNTTQKSAQERLAALKGATVAPSVEEN</sequence>
<keyword evidence="1" id="KW-0175">Coiled coil</keyword>
<dbReference type="Proteomes" id="UP000225947">
    <property type="component" value="Segment"/>
</dbReference>
<dbReference type="EMBL" id="KU935715">
    <property type="protein sequence ID" value="AND75399.1"/>
    <property type="molecule type" value="Genomic_DNA"/>
</dbReference>
<feature type="coiled-coil region" evidence="1">
    <location>
        <begin position="57"/>
        <end position="138"/>
    </location>
</feature>
<organism evidence="2 3">
    <name type="scientific">Acinetobacter phage vB_AbaM_ME3</name>
    <dbReference type="NCBI Taxonomy" id="1837876"/>
    <lineage>
        <taxon>Viruses</taxon>
        <taxon>Duplodnaviria</taxon>
        <taxon>Heunggongvirae</taxon>
        <taxon>Uroviricota</taxon>
        <taxon>Caudoviricetes</taxon>
        <taxon>Metrivirus</taxon>
        <taxon>Metrivirus ME3</taxon>
    </lineage>
</organism>